<dbReference type="EMBL" id="LAZR01020573">
    <property type="protein sequence ID" value="KKL88409.1"/>
    <property type="molecule type" value="Genomic_DNA"/>
</dbReference>
<feature type="domain" description="4Fe-4S ferredoxin-type" evidence="1">
    <location>
        <begin position="216"/>
        <end position="247"/>
    </location>
</feature>
<dbReference type="PROSITE" id="PS51379">
    <property type="entry name" value="4FE4S_FER_2"/>
    <property type="match status" value="2"/>
</dbReference>
<feature type="domain" description="4Fe-4S ferredoxin-type" evidence="1">
    <location>
        <begin position="164"/>
        <end position="194"/>
    </location>
</feature>
<dbReference type="InterPro" id="IPR017896">
    <property type="entry name" value="4Fe4S_Fe-S-bd"/>
</dbReference>
<dbReference type="InterPro" id="IPR009051">
    <property type="entry name" value="Helical_ferredxn"/>
</dbReference>
<dbReference type="Gene3D" id="1.10.1060.10">
    <property type="entry name" value="Alpha-helical ferredoxin"/>
    <property type="match status" value="1"/>
</dbReference>
<dbReference type="Pfam" id="PF13534">
    <property type="entry name" value="Fer4_17"/>
    <property type="match status" value="1"/>
</dbReference>
<dbReference type="SUPFAM" id="SSF46548">
    <property type="entry name" value="alpha-helical ferredoxin"/>
    <property type="match status" value="1"/>
</dbReference>
<dbReference type="GO" id="GO:0051536">
    <property type="term" value="F:iron-sulfur cluster binding"/>
    <property type="evidence" value="ECO:0007669"/>
    <property type="project" value="InterPro"/>
</dbReference>
<evidence type="ECO:0000313" key="2">
    <source>
        <dbReference type="EMBL" id="KKL88409.1"/>
    </source>
</evidence>
<reference evidence="2" key="1">
    <citation type="journal article" date="2015" name="Nature">
        <title>Complex archaea that bridge the gap between prokaryotes and eukaryotes.</title>
        <authorList>
            <person name="Spang A."/>
            <person name="Saw J.H."/>
            <person name="Jorgensen S.L."/>
            <person name="Zaremba-Niedzwiedzka K."/>
            <person name="Martijn J."/>
            <person name="Lind A.E."/>
            <person name="van Eijk R."/>
            <person name="Schleper C."/>
            <person name="Guy L."/>
            <person name="Ettema T.J."/>
        </authorList>
    </citation>
    <scope>NUCLEOTIDE SEQUENCE</scope>
</reference>
<proteinExistence type="predicted"/>
<dbReference type="AlphaFoldDB" id="A0A0F9FPJ7"/>
<name>A0A0F9FPJ7_9ZZZZ</name>
<protein>
    <recommendedName>
        <fullName evidence="1">4Fe-4S ferredoxin-type domain-containing protein</fullName>
    </recommendedName>
</protein>
<comment type="caution">
    <text evidence="2">The sequence shown here is derived from an EMBL/GenBank/DDBJ whole genome shotgun (WGS) entry which is preliminary data.</text>
</comment>
<dbReference type="InterPro" id="IPR017900">
    <property type="entry name" value="4Fe4S_Fe_S_CS"/>
</dbReference>
<dbReference type="PROSITE" id="PS00198">
    <property type="entry name" value="4FE4S_FER_1"/>
    <property type="match status" value="2"/>
</dbReference>
<accession>A0A0F9FPJ7</accession>
<sequence length="283" mass="32865">MIEQLRQKTKELLHNKRVEVIIGYQKSNNNSLTTPCFIETEDEVSRLTWDEHCVYNLSLYLREIKGRVGIVAKGCDVKSIVVLVQEKQIERERVKIIGVECQAQVDEKGQILEKCQTCQVHIPGMYDELVRSKASPLKNEAKESDKEYSMVEEFEAKSTPERWQSWQRQFEKCIRCYACRQVCPLCYCSECISEKTAPQWIPPSPSLKGNTTWNIVRAFHLAGRCIDCGECERVCPVNIPLRKLNRKMEKEIKAMFNYVPGLDAKKKPPLVDFRVDDPEEFIR</sequence>
<organism evidence="2">
    <name type="scientific">marine sediment metagenome</name>
    <dbReference type="NCBI Taxonomy" id="412755"/>
    <lineage>
        <taxon>unclassified sequences</taxon>
        <taxon>metagenomes</taxon>
        <taxon>ecological metagenomes</taxon>
    </lineage>
</organism>
<evidence type="ECO:0000259" key="1">
    <source>
        <dbReference type="PROSITE" id="PS51379"/>
    </source>
</evidence>
<gene>
    <name evidence="2" type="ORF">LCGC14_1925000</name>
</gene>